<reference evidence="1 2" key="1">
    <citation type="journal article" date="2019" name="Nat. Ecol. Evol.">
        <title>Megaphylogeny resolves global patterns of mushroom evolution.</title>
        <authorList>
            <person name="Varga T."/>
            <person name="Krizsan K."/>
            <person name="Foldi C."/>
            <person name="Dima B."/>
            <person name="Sanchez-Garcia M."/>
            <person name="Sanchez-Ramirez S."/>
            <person name="Szollosi G.J."/>
            <person name="Szarkandi J.G."/>
            <person name="Papp V."/>
            <person name="Albert L."/>
            <person name="Andreopoulos W."/>
            <person name="Angelini C."/>
            <person name="Antonin V."/>
            <person name="Barry K.W."/>
            <person name="Bougher N.L."/>
            <person name="Buchanan P."/>
            <person name="Buyck B."/>
            <person name="Bense V."/>
            <person name="Catcheside P."/>
            <person name="Chovatia M."/>
            <person name="Cooper J."/>
            <person name="Damon W."/>
            <person name="Desjardin D."/>
            <person name="Finy P."/>
            <person name="Geml J."/>
            <person name="Haridas S."/>
            <person name="Hughes K."/>
            <person name="Justo A."/>
            <person name="Karasinski D."/>
            <person name="Kautmanova I."/>
            <person name="Kiss B."/>
            <person name="Kocsube S."/>
            <person name="Kotiranta H."/>
            <person name="LaButti K.M."/>
            <person name="Lechner B.E."/>
            <person name="Liimatainen K."/>
            <person name="Lipzen A."/>
            <person name="Lukacs Z."/>
            <person name="Mihaltcheva S."/>
            <person name="Morgado L.N."/>
            <person name="Niskanen T."/>
            <person name="Noordeloos M.E."/>
            <person name="Ohm R.A."/>
            <person name="Ortiz-Santana B."/>
            <person name="Ovrebo C."/>
            <person name="Racz N."/>
            <person name="Riley R."/>
            <person name="Savchenko A."/>
            <person name="Shiryaev A."/>
            <person name="Soop K."/>
            <person name="Spirin V."/>
            <person name="Szebenyi C."/>
            <person name="Tomsovsky M."/>
            <person name="Tulloss R.E."/>
            <person name="Uehling J."/>
            <person name="Grigoriev I.V."/>
            <person name="Vagvolgyi C."/>
            <person name="Papp T."/>
            <person name="Martin F.M."/>
            <person name="Miettinen O."/>
            <person name="Hibbett D.S."/>
            <person name="Nagy L.G."/>
        </authorList>
    </citation>
    <scope>NUCLEOTIDE SEQUENCE [LARGE SCALE GENOMIC DNA]</scope>
    <source>
        <strain evidence="1 2">HHB13444</strain>
    </source>
</reference>
<sequence>MPLSSAVVILALVGDLEDRRTACSSASQLPEGARDIPLQYANRGIDFLGPVCVYLSAYLFAQSSIPARHSDQTVDLRADCRSLRFSSE</sequence>
<protein>
    <submittedName>
        <fullName evidence="1">Uncharacterized protein</fullName>
    </submittedName>
</protein>
<dbReference type="Proteomes" id="UP000308197">
    <property type="component" value="Unassembled WGS sequence"/>
</dbReference>
<keyword evidence="2" id="KW-1185">Reference proteome</keyword>
<name>A0A5C3PNT8_9APHY</name>
<dbReference type="EMBL" id="ML211040">
    <property type="protein sequence ID" value="TFK90639.1"/>
    <property type="molecule type" value="Genomic_DNA"/>
</dbReference>
<organism evidence="1 2">
    <name type="scientific">Polyporus arcularius HHB13444</name>
    <dbReference type="NCBI Taxonomy" id="1314778"/>
    <lineage>
        <taxon>Eukaryota</taxon>
        <taxon>Fungi</taxon>
        <taxon>Dikarya</taxon>
        <taxon>Basidiomycota</taxon>
        <taxon>Agaricomycotina</taxon>
        <taxon>Agaricomycetes</taxon>
        <taxon>Polyporales</taxon>
        <taxon>Polyporaceae</taxon>
        <taxon>Polyporus</taxon>
    </lineage>
</organism>
<dbReference type="AlphaFoldDB" id="A0A5C3PNT8"/>
<accession>A0A5C3PNT8</accession>
<evidence type="ECO:0000313" key="2">
    <source>
        <dbReference type="Proteomes" id="UP000308197"/>
    </source>
</evidence>
<gene>
    <name evidence="1" type="ORF">K466DRAFT_583540</name>
</gene>
<proteinExistence type="predicted"/>
<evidence type="ECO:0000313" key="1">
    <source>
        <dbReference type="EMBL" id="TFK90639.1"/>
    </source>
</evidence>
<dbReference type="InParanoid" id="A0A5C3PNT8"/>